<keyword evidence="2 5" id="KW-0489">Methyltransferase</keyword>
<evidence type="ECO:0000313" key="5">
    <source>
        <dbReference type="EMBL" id="ANE48801.1"/>
    </source>
</evidence>
<accession>A0A172TP21</accession>
<reference evidence="5 6" key="1">
    <citation type="submission" date="2015-01" db="EMBL/GenBank/DDBJ databases">
        <title>Paenibacillus swuensis/DY6/whole genome sequencing.</title>
        <authorList>
            <person name="Kim M.K."/>
            <person name="Srinivasan S."/>
            <person name="Lee J.-J."/>
        </authorList>
    </citation>
    <scope>NUCLEOTIDE SEQUENCE [LARGE SCALE GENOMIC DNA]</scope>
    <source>
        <strain evidence="5 6">DY6</strain>
    </source>
</reference>
<keyword evidence="3 5" id="KW-0808">Transferase</keyword>
<evidence type="ECO:0000256" key="3">
    <source>
        <dbReference type="ARBA" id="ARBA00022679"/>
    </source>
</evidence>
<dbReference type="InterPro" id="IPR051052">
    <property type="entry name" value="Diverse_substrate_MTase"/>
</dbReference>
<dbReference type="STRING" id="1178515.SY83_08530"/>
<evidence type="ECO:0000259" key="4">
    <source>
        <dbReference type="Pfam" id="PF08241"/>
    </source>
</evidence>
<dbReference type="SUPFAM" id="SSF53335">
    <property type="entry name" value="S-adenosyl-L-methionine-dependent methyltransferases"/>
    <property type="match status" value="1"/>
</dbReference>
<dbReference type="KEGG" id="pswu:SY83_08530"/>
<dbReference type="InterPro" id="IPR029063">
    <property type="entry name" value="SAM-dependent_MTases_sf"/>
</dbReference>
<dbReference type="RefSeq" id="WP_068610993.1">
    <property type="nucleotide sequence ID" value="NZ_CP011388.1"/>
</dbReference>
<evidence type="ECO:0000256" key="1">
    <source>
        <dbReference type="ARBA" id="ARBA00008361"/>
    </source>
</evidence>
<dbReference type="AlphaFoldDB" id="A0A172TP21"/>
<keyword evidence="6" id="KW-1185">Reference proteome</keyword>
<evidence type="ECO:0000313" key="6">
    <source>
        <dbReference type="Proteomes" id="UP000076927"/>
    </source>
</evidence>
<gene>
    <name evidence="5" type="ORF">SY83_08530</name>
</gene>
<dbReference type="Pfam" id="PF08241">
    <property type="entry name" value="Methyltransf_11"/>
    <property type="match status" value="1"/>
</dbReference>
<dbReference type="OrthoDB" id="9797252at2"/>
<dbReference type="Proteomes" id="UP000076927">
    <property type="component" value="Chromosome"/>
</dbReference>
<dbReference type="EMBL" id="CP011388">
    <property type="protein sequence ID" value="ANE48801.1"/>
    <property type="molecule type" value="Genomic_DNA"/>
</dbReference>
<dbReference type="GO" id="GO:0008757">
    <property type="term" value="F:S-adenosylmethionine-dependent methyltransferase activity"/>
    <property type="evidence" value="ECO:0007669"/>
    <property type="project" value="InterPro"/>
</dbReference>
<dbReference type="GO" id="GO:0032259">
    <property type="term" value="P:methylation"/>
    <property type="evidence" value="ECO:0007669"/>
    <property type="project" value="UniProtKB-KW"/>
</dbReference>
<sequence>MDNKERFSDRVDTYVKYRPSYPSDAIDYLYHQVGLSPNSMVADIGAGTGIFSKLLLARGSRVVAVEPNRNMREAAEAMLGETPNFHAVGGAAEATGLLDQSVDYIVCAQAFHWFDRRVTSVEFRRILRPGGKVVLIWNSRLTQGTPFLEAYEQMLQRFGTDYKQVNHKNISWDTLQSFFQKGWPQTARFDNTQVCDFDQLQGRLLSSSYCPAPGHPAYEPMMLELHRVFNAYNLDGHVNLKYETELYWGDV</sequence>
<dbReference type="PANTHER" id="PTHR44942:SF4">
    <property type="entry name" value="METHYLTRANSFERASE TYPE 11 DOMAIN-CONTAINING PROTEIN"/>
    <property type="match status" value="1"/>
</dbReference>
<comment type="similarity">
    <text evidence="1">Belongs to the methyltransferase superfamily.</text>
</comment>
<dbReference type="CDD" id="cd02440">
    <property type="entry name" value="AdoMet_MTases"/>
    <property type="match status" value="1"/>
</dbReference>
<name>A0A172TP21_9BACL</name>
<protein>
    <submittedName>
        <fullName evidence="5">Methyltransferase</fullName>
    </submittedName>
</protein>
<dbReference type="PATRIC" id="fig|1178515.4.peg.1700"/>
<dbReference type="Gene3D" id="3.40.50.150">
    <property type="entry name" value="Vaccinia Virus protein VP39"/>
    <property type="match status" value="1"/>
</dbReference>
<organism evidence="5 6">
    <name type="scientific">Paenibacillus swuensis</name>
    <dbReference type="NCBI Taxonomy" id="1178515"/>
    <lineage>
        <taxon>Bacteria</taxon>
        <taxon>Bacillati</taxon>
        <taxon>Bacillota</taxon>
        <taxon>Bacilli</taxon>
        <taxon>Bacillales</taxon>
        <taxon>Paenibacillaceae</taxon>
        <taxon>Paenibacillus</taxon>
    </lineage>
</organism>
<feature type="domain" description="Methyltransferase type 11" evidence="4">
    <location>
        <begin position="43"/>
        <end position="135"/>
    </location>
</feature>
<dbReference type="InterPro" id="IPR013216">
    <property type="entry name" value="Methyltransf_11"/>
</dbReference>
<proteinExistence type="inferred from homology"/>
<dbReference type="PANTHER" id="PTHR44942">
    <property type="entry name" value="METHYLTRANSF_11 DOMAIN-CONTAINING PROTEIN"/>
    <property type="match status" value="1"/>
</dbReference>
<evidence type="ECO:0000256" key="2">
    <source>
        <dbReference type="ARBA" id="ARBA00022603"/>
    </source>
</evidence>